<protein>
    <recommendedName>
        <fullName evidence="7">UPF0056 membrane protein</fullName>
    </recommendedName>
</protein>
<dbReference type="AlphaFoldDB" id="A0A0R2PTC2"/>
<feature type="transmembrane region" description="Helical" evidence="7">
    <location>
        <begin position="178"/>
        <end position="202"/>
    </location>
</feature>
<sequence length="210" mass="22571">MFDQAIESIILLFVAVDPIALIPIFASLTQGLTKQECKKVYIHASLVAFGILAAFWLFGGSVLAIMGISMSSFKIIGGLFLIAIAFQMVLEQRQERRQNTADVALDDESLQSLAIFPIATPLIAGPGAMTAALLIAEQRSSDPLEMIINFTPIILIIALAALAMWLSANLAKRVSPTIIVVIQKIFGILLGALAIEFVVSGIRESFNLLG</sequence>
<evidence type="ECO:0000256" key="7">
    <source>
        <dbReference type="RuleBase" id="RU362048"/>
    </source>
</evidence>
<evidence type="ECO:0000256" key="1">
    <source>
        <dbReference type="ARBA" id="ARBA00004651"/>
    </source>
</evidence>
<keyword evidence="5 7" id="KW-1133">Transmembrane helix</keyword>
<dbReference type="PANTHER" id="PTHR33508:SF1">
    <property type="entry name" value="UPF0056 MEMBRANE PROTEIN YHCE"/>
    <property type="match status" value="1"/>
</dbReference>
<dbReference type="Proteomes" id="UP000050874">
    <property type="component" value="Unassembled WGS sequence"/>
</dbReference>
<feature type="transmembrane region" description="Helical" evidence="7">
    <location>
        <begin position="147"/>
        <end position="166"/>
    </location>
</feature>
<comment type="subcellular location">
    <subcellularLocation>
        <location evidence="1 7">Cell membrane</location>
        <topology evidence="1 7">Multi-pass membrane protein</topology>
    </subcellularLocation>
</comment>
<feature type="transmembrane region" description="Helical" evidence="7">
    <location>
        <begin position="40"/>
        <end position="58"/>
    </location>
</feature>
<keyword evidence="3" id="KW-1003">Cell membrane</keyword>
<feature type="transmembrane region" description="Helical" evidence="7">
    <location>
        <begin position="6"/>
        <end position="28"/>
    </location>
</feature>
<evidence type="ECO:0000256" key="3">
    <source>
        <dbReference type="ARBA" id="ARBA00022475"/>
    </source>
</evidence>
<evidence type="ECO:0000256" key="5">
    <source>
        <dbReference type="ARBA" id="ARBA00022989"/>
    </source>
</evidence>
<evidence type="ECO:0000256" key="6">
    <source>
        <dbReference type="ARBA" id="ARBA00023136"/>
    </source>
</evidence>
<proteinExistence type="inferred from homology"/>
<organism evidence="8 9">
    <name type="scientific">SAR86 cluster bacterium BACL1 MAG-120920-bin57</name>
    <dbReference type="NCBI Taxonomy" id="1655571"/>
    <lineage>
        <taxon>Bacteria</taxon>
        <taxon>Pseudomonadati</taxon>
        <taxon>Pseudomonadota</taxon>
        <taxon>Gammaproteobacteria</taxon>
        <taxon>SAR86 cluster</taxon>
    </lineage>
</organism>
<evidence type="ECO:0000256" key="4">
    <source>
        <dbReference type="ARBA" id="ARBA00022692"/>
    </source>
</evidence>
<evidence type="ECO:0000256" key="2">
    <source>
        <dbReference type="ARBA" id="ARBA00009784"/>
    </source>
</evidence>
<keyword evidence="4 7" id="KW-0812">Transmembrane</keyword>
<dbReference type="EMBL" id="LIAV01000003">
    <property type="protein sequence ID" value="KRO41391.1"/>
    <property type="molecule type" value="Genomic_DNA"/>
</dbReference>
<comment type="caution">
    <text evidence="8">The sequence shown here is derived from an EMBL/GenBank/DDBJ whole genome shotgun (WGS) entry which is preliminary data.</text>
</comment>
<accession>A0A0R2PTC2</accession>
<gene>
    <name evidence="8" type="ORF">ABR63_03860</name>
</gene>
<comment type="similarity">
    <text evidence="2 7">Belongs to the UPF0056 (MarC) family.</text>
</comment>
<reference evidence="9" key="1">
    <citation type="submission" date="2015-10" db="EMBL/GenBank/DDBJ databases">
        <title>Metagenome-Assembled Genomes uncover a global brackish microbiome.</title>
        <authorList>
            <person name="Hugerth L.W."/>
            <person name="Larsson J."/>
            <person name="Alneberg J."/>
            <person name="Lindh M.V."/>
            <person name="Legrand C."/>
            <person name="Pinhassi J."/>
            <person name="Andersson A."/>
        </authorList>
    </citation>
    <scope>NUCLEOTIDE SEQUENCE [LARGE SCALE GENOMIC DNA]</scope>
</reference>
<keyword evidence="6 7" id="KW-0472">Membrane</keyword>
<evidence type="ECO:0000313" key="8">
    <source>
        <dbReference type="EMBL" id="KRO41391.1"/>
    </source>
</evidence>
<dbReference type="NCBIfam" id="TIGR00427">
    <property type="entry name" value="NAAT family transporter"/>
    <property type="match status" value="1"/>
</dbReference>
<evidence type="ECO:0000313" key="9">
    <source>
        <dbReference type="Proteomes" id="UP000050874"/>
    </source>
</evidence>
<dbReference type="InterPro" id="IPR002771">
    <property type="entry name" value="Multi_antbiot-R_MarC"/>
</dbReference>
<name>A0A0R2PTC2_9GAMM</name>
<dbReference type="Pfam" id="PF01914">
    <property type="entry name" value="MarC"/>
    <property type="match status" value="1"/>
</dbReference>
<dbReference type="GO" id="GO:0005886">
    <property type="term" value="C:plasma membrane"/>
    <property type="evidence" value="ECO:0007669"/>
    <property type="project" value="UniProtKB-SubCell"/>
</dbReference>
<feature type="transmembrane region" description="Helical" evidence="7">
    <location>
        <begin position="110"/>
        <end position="135"/>
    </location>
</feature>
<feature type="transmembrane region" description="Helical" evidence="7">
    <location>
        <begin position="64"/>
        <end position="90"/>
    </location>
</feature>
<dbReference type="PANTHER" id="PTHR33508">
    <property type="entry name" value="UPF0056 MEMBRANE PROTEIN YHCE"/>
    <property type="match status" value="1"/>
</dbReference>